<proteinExistence type="predicted"/>
<dbReference type="Proteomes" id="UP000722050">
    <property type="component" value="Unassembled WGS sequence"/>
</dbReference>
<evidence type="ECO:0000313" key="2">
    <source>
        <dbReference type="Proteomes" id="UP000722050"/>
    </source>
</evidence>
<name>A0A930EGX6_9FIRM</name>
<accession>A0A930EGX6</accession>
<protein>
    <submittedName>
        <fullName evidence="1">Uncharacterized protein</fullName>
    </submittedName>
</protein>
<gene>
    <name evidence="1" type="ORF">HXM71_04760</name>
</gene>
<organism evidence="1 2">
    <name type="scientific">Mogibacterium diversum</name>
    <dbReference type="NCBI Taxonomy" id="114527"/>
    <lineage>
        <taxon>Bacteria</taxon>
        <taxon>Bacillati</taxon>
        <taxon>Bacillota</taxon>
        <taxon>Clostridia</taxon>
        <taxon>Peptostreptococcales</taxon>
        <taxon>Anaerovoracaceae</taxon>
        <taxon>Mogibacterium</taxon>
    </lineage>
</organism>
<reference evidence="1" key="1">
    <citation type="submission" date="2020-04" db="EMBL/GenBank/DDBJ databases">
        <title>Deep metagenomics examines the oral microbiome during advanced dental caries in children, revealing novel taxa and co-occurrences with host molecules.</title>
        <authorList>
            <person name="Baker J.L."/>
            <person name="Morton J.T."/>
            <person name="Dinis M."/>
            <person name="Alvarez R."/>
            <person name="Tran N.C."/>
            <person name="Knight R."/>
            <person name="Edlund A."/>
        </authorList>
    </citation>
    <scope>NUCLEOTIDE SEQUENCE</scope>
    <source>
        <strain evidence="1">JCVI_24_bin.8</strain>
    </source>
</reference>
<sequence>MENYNFQETPNTNSKVIDTITLTANDYLSFPTFFVEKHKLKNLGDNLHARMYFDKNSKAIAIQFIPEKQAGLYKVNVSPQYGATCKIKSFLLTNEIDTSKNAGRYEYKKYSAQSLGLQGRDLFVINLEPSKKEVEM</sequence>
<comment type="caution">
    <text evidence="1">The sequence shown here is derived from an EMBL/GenBank/DDBJ whole genome shotgun (WGS) entry which is preliminary data.</text>
</comment>
<evidence type="ECO:0000313" key="1">
    <source>
        <dbReference type="EMBL" id="MBF1352412.1"/>
    </source>
</evidence>
<dbReference type="AlphaFoldDB" id="A0A930EGX6"/>
<dbReference type="EMBL" id="JABZQH010000154">
    <property type="protein sequence ID" value="MBF1352412.1"/>
    <property type="molecule type" value="Genomic_DNA"/>
</dbReference>